<dbReference type="PROSITE" id="PS50053">
    <property type="entry name" value="UBIQUITIN_2"/>
    <property type="match status" value="3"/>
</dbReference>
<dbReference type="CDD" id="cd17039">
    <property type="entry name" value="Ubl_ubiquitin_like"/>
    <property type="match status" value="2"/>
</dbReference>
<feature type="compositionally biased region" description="Pro residues" evidence="1">
    <location>
        <begin position="209"/>
        <end position="222"/>
    </location>
</feature>
<dbReference type="Proteomes" id="UP000041254">
    <property type="component" value="Unassembled WGS sequence"/>
</dbReference>
<evidence type="ECO:0000313" key="4">
    <source>
        <dbReference type="EMBL" id="CEL99955.1"/>
    </source>
</evidence>
<name>A0A0G4EQ23_VITBC</name>
<feature type="compositionally biased region" description="Pro residues" evidence="1">
    <location>
        <begin position="329"/>
        <end position="353"/>
    </location>
</feature>
<dbReference type="SUPFAM" id="SSF54236">
    <property type="entry name" value="Ubiquitin-like"/>
    <property type="match status" value="3"/>
</dbReference>
<feature type="chain" id="PRO_5005187983" description="Ubiquitin-like domain-containing protein" evidence="2">
    <location>
        <begin position="21"/>
        <end position="664"/>
    </location>
</feature>
<feature type="domain" description="Ubiquitin-like" evidence="3">
    <location>
        <begin position="393"/>
        <end position="468"/>
    </location>
</feature>
<feature type="compositionally biased region" description="Basic and acidic residues" evidence="1">
    <location>
        <begin position="277"/>
        <end position="288"/>
    </location>
</feature>
<dbReference type="InterPro" id="IPR029071">
    <property type="entry name" value="Ubiquitin-like_domsf"/>
</dbReference>
<feature type="domain" description="Ubiquitin-like" evidence="3">
    <location>
        <begin position="561"/>
        <end position="626"/>
    </location>
</feature>
<feature type="compositionally biased region" description="Basic and acidic residues" evidence="1">
    <location>
        <begin position="253"/>
        <end position="264"/>
    </location>
</feature>
<dbReference type="VEuPathDB" id="CryptoDB:Vbra_12732"/>
<dbReference type="InterPro" id="IPR000626">
    <property type="entry name" value="Ubiquitin-like_dom"/>
</dbReference>
<feature type="compositionally biased region" description="Basic and acidic residues" evidence="1">
    <location>
        <begin position="53"/>
        <end position="67"/>
    </location>
</feature>
<feature type="compositionally biased region" description="Low complexity" evidence="1">
    <location>
        <begin position="305"/>
        <end position="328"/>
    </location>
</feature>
<feature type="compositionally biased region" description="Pro residues" evidence="1">
    <location>
        <begin position="139"/>
        <end position="152"/>
    </location>
</feature>
<proteinExistence type="predicted"/>
<dbReference type="GO" id="GO:0043130">
    <property type="term" value="F:ubiquitin binding"/>
    <property type="evidence" value="ECO:0007669"/>
    <property type="project" value="TreeGrafter"/>
</dbReference>
<feature type="signal peptide" evidence="2">
    <location>
        <begin position="1"/>
        <end position="20"/>
    </location>
</feature>
<dbReference type="GO" id="GO:0043161">
    <property type="term" value="P:proteasome-mediated ubiquitin-dependent protein catabolic process"/>
    <property type="evidence" value="ECO:0007669"/>
    <property type="project" value="TreeGrafter"/>
</dbReference>
<dbReference type="Gene3D" id="3.10.20.90">
    <property type="entry name" value="Phosphatidylinositol 3-kinase Catalytic Subunit, Chain A, domain 1"/>
    <property type="match status" value="3"/>
</dbReference>
<protein>
    <recommendedName>
        <fullName evidence="3">Ubiquitin-like domain-containing protein</fullName>
    </recommendedName>
</protein>
<dbReference type="GO" id="GO:0031593">
    <property type="term" value="F:polyubiquitin modification-dependent protein binding"/>
    <property type="evidence" value="ECO:0007669"/>
    <property type="project" value="TreeGrafter"/>
</dbReference>
<reference evidence="4 5" key="1">
    <citation type="submission" date="2014-11" db="EMBL/GenBank/DDBJ databases">
        <authorList>
            <person name="Zhu J."/>
            <person name="Qi W."/>
            <person name="Song R."/>
        </authorList>
    </citation>
    <scope>NUCLEOTIDE SEQUENCE [LARGE SCALE GENOMIC DNA]</scope>
</reference>
<keyword evidence="5" id="KW-1185">Reference proteome</keyword>
<feature type="region of interest" description="Disordered" evidence="1">
    <location>
        <begin position="50"/>
        <end position="404"/>
    </location>
</feature>
<organism evidence="4 5">
    <name type="scientific">Vitrella brassicaformis (strain CCMP3155)</name>
    <dbReference type="NCBI Taxonomy" id="1169540"/>
    <lineage>
        <taxon>Eukaryota</taxon>
        <taxon>Sar</taxon>
        <taxon>Alveolata</taxon>
        <taxon>Colpodellida</taxon>
        <taxon>Vitrellaceae</taxon>
        <taxon>Vitrella</taxon>
    </lineage>
</organism>
<evidence type="ECO:0000313" key="5">
    <source>
        <dbReference type="Proteomes" id="UP000041254"/>
    </source>
</evidence>
<feature type="compositionally biased region" description="Acidic residues" evidence="1">
    <location>
        <begin position="358"/>
        <end position="389"/>
    </location>
</feature>
<feature type="domain" description="Ubiquitin-like" evidence="3">
    <location>
        <begin position="473"/>
        <end position="549"/>
    </location>
</feature>
<dbReference type="GO" id="GO:0005829">
    <property type="term" value="C:cytosol"/>
    <property type="evidence" value="ECO:0007669"/>
    <property type="project" value="TreeGrafter"/>
</dbReference>
<dbReference type="OrthoDB" id="10016665at2759"/>
<dbReference type="EMBL" id="CDMY01000292">
    <property type="protein sequence ID" value="CEL99955.1"/>
    <property type="molecule type" value="Genomic_DNA"/>
</dbReference>
<feature type="compositionally biased region" description="Basic and acidic residues" evidence="1">
    <location>
        <begin position="92"/>
        <end position="109"/>
    </location>
</feature>
<gene>
    <name evidence="4" type="ORF">Vbra_12732</name>
</gene>
<dbReference type="InParanoid" id="A0A0G4EQ23"/>
<dbReference type="GO" id="GO:0005654">
    <property type="term" value="C:nucleoplasm"/>
    <property type="evidence" value="ECO:0007669"/>
    <property type="project" value="TreeGrafter"/>
</dbReference>
<feature type="compositionally biased region" description="Basic residues" evidence="1">
    <location>
        <begin position="289"/>
        <end position="301"/>
    </location>
</feature>
<evidence type="ECO:0000256" key="2">
    <source>
        <dbReference type="SAM" id="SignalP"/>
    </source>
</evidence>
<evidence type="ECO:0000259" key="3">
    <source>
        <dbReference type="PROSITE" id="PS50053"/>
    </source>
</evidence>
<evidence type="ECO:0000256" key="1">
    <source>
        <dbReference type="SAM" id="MobiDB-lite"/>
    </source>
</evidence>
<dbReference type="GO" id="GO:0070628">
    <property type="term" value="F:proteasome binding"/>
    <property type="evidence" value="ECO:0007669"/>
    <property type="project" value="TreeGrafter"/>
</dbReference>
<sequence length="664" mass="74728">MLASVVLLLLLSASLAPASADHDCRTINETRIHDRVERRHEGANFALAMAEGAAERPGRSGDAETRTTEWQPGKDKKKKKRHEQEAEYPAEAARERGERGRRERMRHQQEAQPVAQPYGYHQPNLPPVHPVRQPVTQPRLPPVTSPHQPPSEQPYGYYAYHSQPNLPPIHPRPMTAPYQPPPEQPYGYYHSQPNLPPIHPVRQPMTQPRLPPVTSPHQPPPEPEYESFTARMARLAAEEQQEKERKKKQMKMKKAEKVPGEKRRPGGVAWEVPTETLGHRGKEAEEKARRRTSEKKAKKAKATPEKAPVTTPKQPVPTKVAQPTVEVVPPTPKPRLTPPMGPPPAPMGPPSPIQAPGAEDDEDTESEDTESSEEVSDEESEASEEDAEEPATVAFTVNDPEGKQYTFDLPKKVKIIRVKQHVLEDDRYPASSVDLLKDGQRLPDEATMAESGVRDGDTLQLVLKSETPAAAKIGITVNDPEGKQYTFDIDNTVKIIQVKQGIESVDHRYPAASWDLFKNGQKLGDEGTMAESDVKDGDILQLVLKSEGAPKQTKPPKKEEIELHVHTLDEKQPILLKVVPSDTIRQIKEKIHKKDNRFMPDDIDLMLKRDDAFFKGFKTLNDDTTVPQDMIRQQRADLWLSYKPRKRAKKKAAKPIRRSQSMTD</sequence>
<feature type="compositionally biased region" description="Basic residues" evidence="1">
    <location>
        <begin position="643"/>
        <end position="657"/>
    </location>
</feature>
<dbReference type="SMART" id="SM00213">
    <property type="entry name" value="UBQ"/>
    <property type="match status" value="3"/>
</dbReference>
<dbReference type="PANTHER" id="PTHR10621">
    <property type="entry name" value="UV EXCISION REPAIR PROTEIN RAD23"/>
    <property type="match status" value="1"/>
</dbReference>
<dbReference type="Pfam" id="PF00240">
    <property type="entry name" value="ubiquitin"/>
    <property type="match status" value="2"/>
</dbReference>
<accession>A0A0G4EQ23</accession>
<keyword evidence="2" id="KW-0732">Signal</keyword>
<dbReference type="AlphaFoldDB" id="A0A0G4EQ23"/>
<dbReference type="PANTHER" id="PTHR10621:SF0">
    <property type="entry name" value="UV EXCISION REPAIR PROTEIN RAD23"/>
    <property type="match status" value="1"/>
</dbReference>
<feature type="region of interest" description="Disordered" evidence="1">
    <location>
        <begin position="642"/>
        <end position="664"/>
    </location>
</feature>